<evidence type="ECO:0000313" key="2">
    <source>
        <dbReference type="EMBL" id="PNY17671.1"/>
    </source>
</evidence>
<reference evidence="2 3" key="2">
    <citation type="journal article" date="2017" name="Front. Plant Sci.">
        <title>Gene Classification and Mining of Molecular Markers Useful in Red Clover (Trifolium pratense) Breeding.</title>
        <authorList>
            <person name="Istvanek J."/>
            <person name="Dluhosova J."/>
            <person name="Dluhos P."/>
            <person name="Patkova L."/>
            <person name="Nedelnik J."/>
            <person name="Repkova J."/>
        </authorList>
    </citation>
    <scope>NUCLEOTIDE SEQUENCE [LARGE SCALE GENOMIC DNA]</scope>
    <source>
        <strain evidence="3">cv. Tatra</strain>
        <tissue evidence="2">Young leaves</tissue>
    </source>
</reference>
<dbReference type="AlphaFoldDB" id="A0A2K3PQX2"/>
<comment type="caution">
    <text evidence="2">The sequence shown here is derived from an EMBL/GenBank/DDBJ whole genome shotgun (WGS) entry which is preliminary data.</text>
</comment>
<gene>
    <name evidence="2" type="ORF">L195_g014419</name>
</gene>
<feature type="non-terminal residue" evidence="2">
    <location>
        <position position="22"/>
    </location>
</feature>
<sequence>MVKNGAAGEAAENFAAEDPNQF</sequence>
<evidence type="ECO:0000256" key="1">
    <source>
        <dbReference type="SAM" id="MobiDB-lite"/>
    </source>
</evidence>
<dbReference type="EMBL" id="ASHM01009567">
    <property type="protein sequence ID" value="PNY17671.1"/>
    <property type="molecule type" value="Genomic_DNA"/>
</dbReference>
<organism evidence="2 3">
    <name type="scientific">Trifolium pratense</name>
    <name type="common">Red clover</name>
    <dbReference type="NCBI Taxonomy" id="57577"/>
    <lineage>
        <taxon>Eukaryota</taxon>
        <taxon>Viridiplantae</taxon>
        <taxon>Streptophyta</taxon>
        <taxon>Embryophyta</taxon>
        <taxon>Tracheophyta</taxon>
        <taxon>Spermatophyta</taxon>
        <taxon>Magnoliopsida</taxon>
        <taxon>eudicotyledons</taxon>
        <taxon>Gunneridae</taxon>
        <taxon>Pentapetalae</taxon>
        <taxon>rosids</taxon>
        <taxon>fabids</taxon>
        <taxon>Fabales</taxon>
        <taxon>Fabaceae</taxon>
        <taxon>Papilionoideae</taxon>
        <taxon>50 kb inversion clade</taxon>
        <taxon>NPAAA clade</taxon>
        <taxon>Hologalegina</taxon>
        <taxon>IRL clade</taxon>
        <taxon>Trifolieae</taxon>
        <taxon>Trifolium</taxon>
    </lineage>
</organism>
<feature type="region of interest" description="Disordered" evidence="1">
    <location>
        <begin position="1"/>
        <end position="22"/>
    </location>
</feature>
<evidence type="ECO:0000313" key="3">
    <source>
        <dbReference type="Proteomes" id="UP000236291"/>
    </source>
</evidence>
<reference evidence="2 3" key="1">
    <citation type="journal article" date="2014" name="Am. J. Bot.">
        <title>Genome assembly and annotation for red clover (Trifolium pratense; Fabaceae).</title>
        <authorList>
            <person name="Istvanek J."/>
            <person name="Jaros M."/>
            <person name="Krenek A."/>
            <person name="Repkova J."/>
        </authorList>
    </citation>
    <scope>NUCLEOTIDE SEQUENCE [LARGE SCALE GENOMIC DNA]</scope>
    <source>
        <strain evidence="3">cv. Tatra</strain>
        <tissue evidence="2">Young leaves</tissue>
    </source>
</reference>
<accession>A0A2K3PQX2</accession>
<dbReference type="Proteomes" id="UP000236291">
    <property type="component" value="Unassembled WGS sequence"/>
</dbReference>
<protein>
    <submittedName>
        <fullName evidence="2">Uncharacterized protein</fullName>
    </submittedName>
</protein>
<proteinExistence type="predicted"/>
<name>A0A2K3PQX2_TRIPR</name>